<dbReference type="Proteomes" id="UP000289506">
    <property type="component" value="Plasmid 13"/>
</dbReference>
<dbReference type="AlphaFoldDB" id="A0A449AJA3"/>
<dbReference type="RefSeq" id="WP_129721035.1">
    <property type="nucleotide sequence ID" value="NZ_LR214986.1"/>
</dbReference>
<gene>
    <name evidence="2" type="ORF">NCTC10142_00886</name>
</gene>
<keyword evidence="2" id="KW-0614">Plasmid</keyword>
<dbReference type="NCBIfam" id="NF045835">
    <property type="entry name" value="P60_lipo"/>
    <property type="match status" value="1"/>
</dbReference>
<name>A0A449AJA3_9BACT</name>
<dbReference type="InterPro" id="IPR054783">
    <property type="entry name" value="P60-like"/>
</dbReference>
<proteinExistence type="predicted"/>
<evidence type="ECO:0008006" key="4">
    <source>
        <dbReference type="Google" id="ProtNLM"/>
    </source>
</evidence>
<evidence type="ECO:0000313" key="2">
    <source>
        <dbReference type="EMBL" id="VEU65104.1"/>
    </source>
</evidence>
<evidence type="ECO:0000256" key="1">
    <source>
        <dbReference type="SAM" id="SignalP"/>
    </source>
</evidence>
<accession>A0A449AJA3</accession>
<reference evidence="2 3" key="1">
    <citation type="submission" date="2019-01" db="EMBL/GenBank/DDBJ databases">
        <authorList>
            <consortium name="Pathogen Informatics"/>
        </authorList>
    </citation>
    <scope>NUCLEOTIDE SEQUENCE [LARGE SCALE GENOMIC DNA]</scope>
    <source>
        <strain evidence="2 3">NCTC10142</strain>
        <plasmid evidence="3">13</plasmid>
    </source>
</reference>
<feature type="chain" id="PRO_5019279178" description="P60-like lipoprotein" evidence="1">
    <location>
        <begin position="23"/>
        <end position="414"/>
    </location>
</feature>
<protein>
    <recommendedName>
        <fullName evidence="4">P60-like lipoprotein</fullName>
    </recommendedName>
</protein>
<keyword evidence="1" id="KW-0732">Signal</keyword>
<sequence>MRIFKKFLAFAPILVFPTVAIACGREVNSNEKITQDQLFSSTNVKNVVESLWLDNTLKNLYSIGKSDDIIKNRKFQDDAFGAYKTFVQIELQKDSKYLAKEISKLLSEGLISDAQFKELESITLKVNPDIKLNQFLTLYNLKESGVKLSVNKLLLIYKYFTLSKEDDIKKVYNSAFQSRKDDYVLQNFILIDYLVNKKIAQVWKYESTNDNDIFTLSVKTISNIDDYNKITQKIFDVKKIATKDVLFSKNEFEATLGGYKGIETTSLSFDYSLNALKENTSDTILSGFYDFNNNKLVKVNSDKTLAQAISVAPEGNKINITYLNRLVPIGKSFQIDNPNTKEKTKNPKITVKKLTLENTYFSSNLLKLIVALSQNDNNLYTLATEAFVNLGNKITLKVDDPNLKKALEGLKYVG</sequence>
<geneLocation type="plasmid" evidence="2 3">
    <name>13</name>
</geneLocation>
<evidence type="ECO:0000313" key="3">
    <source>
        <dbReference type="Proteomes" id="UP000289506"/>
    </source>
</evidence>
<dbReference type="PROSITE" id="PS51257">
    <property type="entry name" value="PROKAR_LIPOPROTEIN"/>
    <property type="match status" value="1"/>
</dbReference>
<feature type="signal peptide" evidence="1">
    <location>
        <begin position="1"/>
        <end position="22"/>
    </location>
</feature>
<organism evidence="2 3">
    <name type="scientific">Mycoplasmopsis cynos</name>
    <dbReference type="NCBI Taxonomy" id="171284"/>
    <lineage>
        <taxon>Bacteria</taxon>
        <taxon>Bacillati</taxon>
        <taxon>Mycoplasmatota</taxon>
        <taxon>Mycoplasmoidales</taxon>
        <taxon>Metamycoplasmataceae</taxon>
        <taxon>Mycoplasmopsis</taxon>
    </lineage>
</organism>
<dbReference type="EMBL" id="LR214986">
    <property type="protein sequence ID" value="VEU65104.1"/>
    <property type="molecule type" value="Genomic_DNA"/>
</dbReference>